<name>A0ABR3IV58_9AGAR</name>
<dbReference type="Pfam" id="PF10209">
    <property type="entry name" value="DUF2340"/>
    <property type="match status" value="1"/>
</dbReference>
<evidence type="ECO:0008006" key="4">
    <source>
        <dbReference type="Google" id="ProtNLM"/>
    </source>
</evidence>
<proteinExistence type="inferred from homology"/>
<evidence type="ECO:0000313" key="2">
    <source>
        <dbReference type="EMBL" id="KAL0947224.1"/>
    </source>
</evidence>
<organism evidence="2 3">
    <name type="scientific">Hohenbuehelia grisea</name>
    <dbReference type="NCBI Taxonomy" id="104357"/>
    <lineage>
        <taxon>Eukaryota</taxon>
        <taxon>Fungi</taxon>
        <taxon>Dikarya</taxon>
        <taxon>Basidiomycota</taxon>
        <taxon>Agaricomycotina</taxon>
        <taxon>Agaricomycetes</taxon>
        <taxon>Agaricomycetidae</taxon>
        <taxon>Agaricales</taxon>
        <taxon>Pleurotineae</taxon>
        <taxon>Pleurotaceae</taxon>
        <taxon>Hohenbuehelia</taxon>
    </lineage>
</organism>
<gene>
    <name evidence="2" type="ORF">HGRIS_013341</name>
</gene>
<dbReference type="PANTHER" id="PTHR18444:SF9">
    <property type="entry name" value="UPF0538 PROTEIN C2ORF76"/>
    <property type="match status" value="1"/>
</dbReference>
<dbReference type="Proteomes" id="UP001556367">
    <property type="component" value="Unassembled WGS sequence"/>
</dbReference>
<sequence length="146" mass="16877">MTVTMSADHTSEPLTNLLRPTTSATLTIRIIKSFEFRTERSLVLHNVNLEATTIGNLKQMSIEDIRSQRAWRPYHNVELDTVKLYSKAHGAKTTNLIINLDHDDWIFDDDTKTLAELGFENETEVSFFNRATYEQFKANPETRWDA</sequence>
<evidence type="ECO:0000256" key="1">
    <source>
        <dbReference type="ARBA" id="ARBA00007176"/>
    </source>
</evidence>
<dbReference type="EMBL" id="JASNQZ010000015">
    <property type="protein sequence ID" value="KAL0947224.1"/>
    <property type="molecule type" value="Genomic_DNA"/>
</dbReference>
<protein>
    <recommendedName>
        <fullName evidence="4">Cytoplasmic protein</fullName>
    </recommendedName>
</protein>
<accession>A0ABR3IV58</accession>
<keyword evidence="3" id="KW-1185">Reference proteome</keyword>
<comment type="similarity">
    <text evidence="1">Belongs to the UPF0538 family.</text>
</comment>
<reference evidence="3" key="1">
    <citation type="submission" date="2024-06" db="EMBL/GenBank/DDBJ databases">
        <title>Multi-omics analyses provide insights into the biosynthesis of the anticancer antibiotic pleurotin in Hohenbuehelia grisea.</title>
        <authorList>
            <person name="Weaver J.A."/>
            <person name="Alberti F."/>
        </authorList>
    </citation>
    <scope>NUCLEOTIDE SEQUENCE [LARGE SCALE GENOMIC DNA]</scope>
    <source>
        <strain evidence="3">T-177</strain>
    </source>
</reference>
<comment type="caution">
    <text evidence="2">The sequence shown here is derived from an EMBL/GenBank/DDBJ whole genome shotgun (WGS) entry which is preliminary data.</text>
</comment>
<evidence type="ECO:0000313" key="3">
    <source>
        <dbReference type="Proteomes" id="UP001556367"/>
    </source>
</evidence>
<dbReference type="PANTHER" id="PTHR18444">
    <property type="entry name" value="UPF0538 FAMILY MEMBER"/>
    <property type="match status" value="1"/>
</dbReference>
<dbReference type="InterPro" id="IPR018794">
    <property type="entry name" value="UPF0538"/>
</dbReference>